<evidence type="ECO:0000256" key="2">
    <source>
        <dbReference type="SAM" id="SignalP"/>
    </source>
</evidence>
<protein>
    <submittedName>
        <fullName evidence="3">Uncharacterized protein</fullName>
    </submittedName>
</protein>
<dbReference type="EMBL" id="CANHGI010000003">
    <property type="protein sequence ID" value="CAI5445401.1"/>
    <property type="molecule type" value="Genomic_DNA"/>
</dbReference>
<sequence length="91" mass="10448">MKVSLYLVLFFTILIVSVYTAPCEGHAPAQKVEAATKKPLTGKELEEYCKDHPECEECKKLAKKGKKHRKHHHKHHKKSAVKDSEKKEVKN</sequence>
<accession>A0A9P1IJT4</accession>
<feature type="compositionally biased region" description="Basic residues" evidence="1">
    <location>
        <begin position="63"/>
        <end position="79"/>
    </location>
</feature>
<feature type="region of interest" description="Disordered" evidence="1">
    <location>
        <begin position="63"/>
        <end position="91"/>
    </location>
</feature>
<evidence type="ECO:0000256" key="1">
    <source>
        <dbReference type="SAM" id="MobiDB-lite"/>
    </source>
</evidence>
<evidence type="ECO:0000313" key="4">
    <source>
        <dbReference type="Proteomes" id="UP001152747"/>
    </source>
</evidence>
<comment type="caution">
    <text evidence="3">The sequence shown here is derived from an EMBL/GenBank/DDBJ whole genome shotgun (WGS) entry which is preliminary data.</text>
</comment>
<keyword evidence="4" id="KW-1185">Reference proteome</keyword>
<feature type="compositionally biased region" description="Basic and acidic residues" evidence="1">
    <location>
        <begin position="80"/>
        <end position="91"/>
    </location>
</feature>
<reference evidence="3" key="1">
    <citation type="submission" date="2022-11" db="EMBL/GenBank/DDBJ databases">
        <authorList>
            <person name="Kikuchi T."/>
        </authorList>
    </citation>
    <scope>NUCLEOTIDE SEQUENCE</scope>
    <source>
        <strain evidence="3">PS1010</strain>
    </source>
</reference>
<proteinExistence type="predicted"/>
<evidence type="ECO:0000313" key="3">
    <source>
        <dbReference type="EMBL" id="CAI5445401.1"/>
    </source>
</evidence>
<gene>
    <name evidence="3" type="ORF">CAMP_LOCUS8038</name>
</gene>
<feature type="chain" id="PRO_5040312143" evidence="2">
    <location>
        <begin position="21"/>
        <end position="91"/>
    </location>
</feature>
<dbReference type="AlphaFoldDB" id="A0A9P1IJT4"/>
<feature type="signal peptide" evidence="2">
    <location>
        <begin position="1"/>
        <end position="20"/>
    </location>
</feature>
<keyword evidence="2" id="KW-0732">Signal</keyword>
<organism evidence="3 4">
    <name type="scientific">Caenorhabditis angaria</name>
    <dbReference type="NCBI Taxonomy" id="860376"/>
    <lineage>
        <taxon>Eukaryota</taxon>
        <taxon>Metazoa</taxon>
        <taxon>Ecdysozoa</taxon>
        <taxon>Nematoda</taxon>
        <taxon>Chromadorea</taxon>
        <taxon>Rhabditida</taxon>
        <taxon>Rhabditina</taxon>
        <taxon>Rhabditomorpha</taxon>
        <taxon>Rhabditoidea</taxon>
        <taxon>Rhabditidae</taxon>
        <taxon>Peloderinae</taxon>
        <taxon>Caenorhabditis</taxon>
    </lineage>
</organism>
<name>A0A9P1IJT4_9PELO</name>
<dbReference type="Proteomes" id="UP001152747">
    <property type="component" value="Unassembled WGS sequence"/>
</dbReference>